<reference evidence="3 4" key="1">
    <citation type="submission" date="2021-02" db="EMBL/GenBank/DDBJ databases">
        <title>Brevundimonas sp. CS1 genome sequence.</title>
        <authorList>
            <person name="Lee K."/>
            <person name="Choi Y.-J."/>
            <person name="Son H.-R."/>
        </authorList>
    </citation>
    <scope>NUCLEOTIDE SEQUENCE [LARGE SCALE GENOMIC DNA]</scope>
    <source>
        <strain evidence="3 4">CS1</strain>
    </source>
</reference>
<proteinExistence type="predicted"/>
<evidence type="ECO:0000313" key="4">
    <source>
        <dbReference type="Proteomes" id="UP000662957"/>
    </source>
</evidence>
<name>A0ABX7LN05_9CAUL</name>
<evidence type="ECO:0000259" key="2">
    <source>
        <dbReference type="Pfam" id="PF04480"/>
    </source>
</evidence>
<dbReference type="SUPFAM" id="SSF52980">
    <property type="entry name" value="Restriction endonuclease-like"/>
    <property type="match status" value="1"/>
</dbReference>
<evidence type="ECO:0000256" key="1">
    <source>
        <dbReference type="SAM" id="MobiDB-lite"/>
    </source>
</evidence>
<sequence>MTYAPKRTVARARARDLRRAMTLPEVLLWQQIRSRRLDGIRFRRQHPIGPYILDFYCEDARLAVEVDGESHSLAEAVAHDRQRTEWLNTRGISVLRIPARDVLSELAAVVDQIHRQVRDQPPPPLRGPPPPVGED</sequence>
<gene>
    <name evidence="3" type="ORF">JX001_12735</name>
</gene>
<keyword evidence="3" id="KW-0255">Endonuclease</keyword>
<dbReference type="PANTHER" id="PTHR38590">
    <property type="entry name" value="BLL0828 PROTEIN"/>
    <property type="match status" value="1"/>
</dbReference>
<dbReference type="InterPro" id="IPR011335">
    <property type="entry name" value="Restrct_endonuc-II-like"/>
</dbReference>
<dbReference type="PANTHER" id="PTHR38590:SF1">
    <property type="entry name" value="BLL0828 PROTEIN"/>
    <property type="match status" value="1"/>
</dbReference>
<feature type="region of interest" description="Disordered" evidence="1">
    <location>
        <begin position="116"/>
        <end position="135"/>
    </location>
</feature>
<organism evidence="3 4">
    <name type="scientific">Brevundimonas fontaquae</name>
    <dbReference type="NCBI Taxonomy" id="2813778"/>
    <lineage>
        <taxon>Bacteria</taxon>
        <taxon>Pseudomonadati</taxon>
        <taxon>Pseudomonadota</taxon>
        <taxon>Alphaproteobacteria</taxon>
        <taxon>Caulobacterales</taxon>
        <taxon>Caulobacteraceae</taxon>
        <taxon>Brevundimonas</taxon>
    </lineage>
</organism>
<dbReference type="Proteomes" id="UP000662957">
    <property type="component" value="Chromosome"/>
</dbReference>
<dbReference type="Pfam" id="PF04480">
    <property type="entry name" value="DUF559"/>
    <property type="match status" value="1"/>
</dbReference>
<dbReference type="RefSeq" id="WP_205681286.1">
    <property type="nucleotide sequence ID" value="NZ_CP070968.1"/>
</dbReference>
<dbReference type="Gene3D" id="3.40.960.10">
    <property type="entry name" value="VSR Endonuclease"/>
    <property type="match status" value="1"/>
</dbReference>
<evidence type="ECO:0000313" key="3">
    <source>
        <dbReference type="EMBL" id="QSF53632.1"/>
    </source>
</evidence>
<accession>A0ABX7LN05</accession>
<keyword evidence="3" id="KW-0378">Hydrolase</keyword>
<feature type="compositionally biased region" description="Pro residues" evidence="1">
    <location>
        <begin position="120"/>
        <end position="135"/>
    </location>
</feature>
<keyword evidence="4" id="KW-1185">Reference proteome</keyword>
<feature type="domain" description="DUF559" evidence="2">
    <location>
        <begin position="11"/>
        <end position="117"/>
    </location>
</feature>
<dbReference type="GO" id="GO:0004519">
    <property type="term" value="F:endonuclease activity"/>
    <property type="evidence" value="ECO:0007669"/>
    <property type="project" value="UniProtKB-KW"/>
</dbReference>
<protein>
    <submittedName>
        <fullName evidence="3">Endonuclease domain-containing protein</fullName>
    </submittedName>
</protein>
<dbReference type="InterPro" id="IPR047216">
    <property type="entry name" value="Endonuclease_DUF559_bact"/>
</dbReference>
<dbReference type="CDD" id="cd01038">
    <property type="entry name" value="Endonuclease_DUF559"/>
    <property type="match status" value="1"/>
</dbReference>
<keyword evidence="3" id="KW-0540">Nuclease</keyword>
<dbReference type="InterPro" id="IPR007569">
    <property type="entry name" value="DUF559"/>
</dbReference>
<dbReference type="EMBL" id="CP070968">
    <property type="protein sequence ID" value="QSF53632.1"/>
    <property type="molecule type" value="Genomic_DNA"/>
</dbReference>